<dbReference type="EMBL" id="BLAL01000047">
    <property type="protein sequence ID" value="GES79993.1"/>
    <property type="molecule type" value="Genomic_DNA"/>
</dbReference>
<sequence>MLSIRNNENQIPQEQMHWGSSELAKILYFINENFDRWYNNNYNLCVEAKEATGVTWDANSINNKVYDLFKIMDEYLRKGIKSTECTVIWENDIYRLVKEIYFKTKKKMNWGDQGIARNHRSNGHIEKILNIDQVTIEARIDKPCSLEELHNLCDEKIQKVNNWAETSKEKVKADYKEQINQISQIRSELIGKINETNKIYEEFRKF</sequence>
<comment type="caution">
    <text evidence="1">The sequence shown here is derived from an EMBL/GenBank/DDBJ whole genome shotgun (WGS) entry which is preliminary data.</text>
</comment>
<reference evidence="1 3" key="1">
    <citation type="submission" date="2017-11" db="EMBL/GenBank/DDBJ databases">
        <title>The genome of Rhizophagus clarus HR1 reveals common genetic basis of auxotrophy among arbuscular mycorrhizal fungi.</title>
        <authorList>
            <person name="Kobayashi Y."/>
        </authorList>
    </citation>
    <scope>NUCLEOTIDE SEQUENCE [LARGE SCALE GENOMIC DNA]</scope>
    <source>
        <strain evidence="1 3">HR1</strain>
    </source>
</reference>
<dbReference type="AlphaFoldDB" id="A0A2Z6S0G5"/>
<reference evidence="2" key="2">
    <citation type="submission" date="2019-10" db="EMBL/GenBank/DDBJ databases">
        <title>Conservation and host-specific expression of non-tandemly repeated heterogenous ribosome RNA gene in arbuscular mycorrhizal fungi.</title>
        <authorList>
            <person name="Maeda T."/>
            <person name="Kobayashi Y."/>
            <person name="Nakagawa T."/>
            <person name="Ezawa T."/>
            <person name="Yamaguchi K."/>
            <person name="Bino T."/>
            <person name="Nishimoto Y."/>
            <person name="Shigenobu S."/>
            <person name="Kawaguchi M."/>
        </authorList>
    </citation>
    <scope>NUCLEOTIDE SEQUENCE</scope>
    <source>
        <strain evidence="2">HR1</strain>
    </source>
</reference>
<gene>
    <name evidence="2" type="ORF">RCL2_000729400</name>
    <name evidence="1" type="ORF">RclHR1_08280002</name>
</gene>
<dbReference type="Proteomes" id="UP000615446">
    <property type="component" value="Unassembled WGS sequence"/>
</dbReference>
<evidence type="ECO:0000313" key="1">
    <source>
        <dbReference type="EMBL" id="GBC08634.1"/>
    </source>
</evidence>
<evidence type="ECO:0000313" key="3">
    <source>
        <dbReference type="Proteomes" id="UP000247702"/>
    </source>
</evidence>
<accession>A0A2Z6S0G5</accession>
<dbReference type="EMBL" id="BEXD01004235">
    <property type="protein sequence ID" value="GBC08634.1"/>
    <property type="molecule type" value="Genomic_DNA"/>
</dbReference>
<organism evidence="1 3">
    <name type="scientific">Rhizophagus clarus</name>
    <dbReference type="NCBI Taxonomy" id="94130"/>
    <lineage>
        <taxon>Eukaryota</taxon>
        <taxon>Fungi</taxon>
        <taxon>Fungi incertae sedis</taxon>
        <taxon>Mucoromycota</taxon>
        <taxon>Glomeromycotina</taxon>
        <taxon>Glomeromycetes</taxon>
        <taxon>Glomerales</taxon>
        <taxon>Glomeraceae</taxon>
        <taxon>Rhizophagus</taxon>
    </lineage>
</organism>
<keyword evidence="3" id="KW-1185">Reference proteome</keyword>
<dbReference type="OrthoDB" id="2306185at2759"/>
<proteinExistence type="predicted"/>
<protein>
    <submittedName>
        <fullName evidence="1">Uncharacterized protein</fullName>
    </submittedName>
</protein>
<evidence type="ECO:0000313" key="2">
    <source>
        <dbReference type="EMBL" id="GES79993.1"/>
    </source>
</evidence>
<name>A0A2Z6S0G5_9GLOM</name>
<dbReference type="Proteomes" id="UP000247702">
    <property type="component" value="Unassembled WGS sequence"/>
</dbReference>